<dbReference type="InterPro" id="IPR036914">
    <property type="entry name" value="MGS-like_dom_sf"/>
</dbReference>
<evidence type="ECO:0000256" key="1">
    <source>
        <dbReference type="ARBA" id="ARBA00004844"/>
    </source>
</evidence>
<dbReference type="AlphaFoldDB" id="A0AAE0EZT6"/>
<dbReference type="PANTHER" id="PTHR11692">
    <property type="entry name" value="BIFUNCTIONAL PURINE BIOSYNTHESIS PROTEIN PURH"/>
    <property type="match status" value="1"/>
</dbReference>
<dbReference type="Proteomes" id="UP001190700">
    <property type="component" value="Unassembled WGS sequence"/>
</dbReference>
<dbReference type="GO" id="GO:0005829">
    <property type="term" value="C:cytosol"/>
    <property type="evidence" value="ECO:0007669"/>
    <property type="project" value="TreeGrafter"/>
</dbReference>
<comment type="caution">
    <text evidence="11">The sequence shown here is derived from an EMBL/GenBank/DDBJ whole genome shotgun (WGS) entry which is preliminary data.</text>
</comment>
<evidence type="ECO:0000256" key="6">
    <source>
        <dbReference type="ARBA" id="ARBA00022801"/>
    </source>
</evidence>
<dbReference type="SMART" id="SM00851">
    <property type="entry name" value="MGS"/>
    <property type="match status" value="1"/>
</dbReference>
<evidence type="ECO:0000256" key="5">
    <source>
        <dbReference type="ARBA" id="ARBA00022755"/>
    </source>
</evidence>
<dbReference type="Pfam" id="PF02142">
    <property type="entry name" value="MGS"/>
    <property type="match status" value="1"/>
</dbReference>
<dbReference type="FunFam" id="3.40.140.20:FF:000001">
    <property type="entry name" value="Bifunctional purine biosynthesis protein PurH"/>
    <property type="match status" value="1"/>
</dbReference>
<keyword evidence="7" id="KW-0511">Multifunctional enzyme</keyword>
<evidence type="ECO:0000313" key="13">
    <source>
        <dbReference type="Proteomes" id="UP001190700"/>
    </source>
</evidence>
<dbReference type="SUPFAM" id="SSF53927">
    <property type="entry name" value="Cytidine deaminase-like"/>
    <property type="match status" value="1"/>
</dbReference>
<feature type="domain" description="MGS-like" evidence="10">
    <location>
        <begin position="78"/>
        <end position="227"/>
    </location>
</feature>
<dbReference type="HAMAP" id="MF_00139">
    <property type="entry name" value="PurH"/>
    <property type="match status" value="1"/>
</dbReference>
<dbReference type="Pfam" id="PF01808">
    <property type="entry name" value="AICARFT_IMPCHas"/>
    <property type="match status" value="1"/>
</dbReference>
<protein>
    <recommendedName>
        <fullName evidence="10">MGS-like domain-containing protein</fullName>
    </recommendedName>
</protein>
<dbReference type="GO" id="GO:0003937">
    <property type="term" value="F:IMP cyclohydrolase activity"/>
    <property type="evidence" value="ECO:0007669"/>
    <property type="project" value="UniProtKB-EC"/>
</dbReference>
<dbReference type="EMBL" id="LGRX02031005">
    <property type="protein sequence ID" value="KAK3245110.1"/>
    <property type="molecule type" value="Genomic_DNA"/>
</dbReference>
<dbReference type="NCBIfam" id="NF002049">
    <property type="entry name" value="PRK00881.1"/>
    <property type="match status" value="1"/>
</dbReference>
<evidence type="ECO:0000256" key="7">
    <source>
        <dbReference type="ARBA" id="ARBA00023268"/>
    </source>
</evidence>
<keyword evidence="6" id="KW-0378">Hydrolase</keyword>
<dbReference type="Gene3D" id="3.40.140.20">
    <property type="match status" value="2"/>
</dbReference>
<dbReference type="GO" id="GO:0006189">
    <property type="term" value="P:'de novo' IMP biosynthetic process"/>
    <property type="evidence" value="ECO:0007669"/>
    <property type="project" value="TreeGrafter"/>
</dbReference>
<evidence type="ECO:0000313" key="12">
    <source>
        <dbReference type="EMBL" id="KAK3248527.1"/>
    </source>
</evidence>
<evidence type="ECO:0000256" key="8">
    <source>
        <dbReference type="ARBA" id="ARBA00050488"/>
    </source>
</evidence>
<dbReference type="InterPro" id="IPR024051">
    <property type="entry name" value="AICAR_Tfase_dup_dom_sf"/>
</dbReference>
<name>A0AAE0EZT6_9CHLO</name>
<comment type="pathway">
    <text evidence="1">Purine metabolism; IMP biosynthesis via de novo pathway; IMP from 5-formamido-1-(5-phospho-D-ribosyl)imidazole-4-carboxamide: step 1/1.</text>
</comment>
<comment type="catalytic activity">
    <reaction evidence="8">
        <text>(6R)-10-formyltetrahydrofolate + 5-amino-1-(5-phospho-beta-D-ribosyl)imidazole-4-carboxamide = 5-formamido-1-(5-phospho-D-ribosyl)imidazole-4-carboxamide + (6S)-5,6,7,8-tetrahydrofolate</text>
        <dbReference type="Rhea" id="RHEA:22192"/>
        <dbReference type="ChEBI" id="CHEBI:57453"/>
        <dbReference type="ChEBI" id="CHEBI:58467"/>
        <dbReference type="ChEBI" id="CHEBI:58475"/>
        <dbReference type="ChEBI" id="CHEBI:195366"/>
        <dbReference type="EC" id="2.1.2.3"/>
    </reaction>
</comment>
<dbReference type="EMBL" id="LGRX02028001">
    <property type="protein sequence ID" value="KAK3248527.1"/>
    <property type="molecule type" value="Genomic_DNA"/>
</dbReference>
<dbReference type="Gene3D" id="3.40.50.1380">
    <property type="entry name" value="Methylglyoxal synthase-like domain"/>
    <property type="match status" value="1"/>
</dbReference>
<reference evidence="11 13" key="1">
    <citation type="journal article" date="2015" name="Genome Biol. Evol.">
        <title>Comparative Genomics of a Bacterivorous Green Alga Reveals Evolutionary Causalities and Consequences of Phago-Mixotrophic Mode of Nutrition.</title>
        <authorList>
            <person name="Burns J.A."/>
            <person name="Paasch A."/>
            <person name="Narechania A."/>
            <person name="Kim E."/>
        </authorList>
    </citation>
    <scope>NUCLEOTIDE SEQUENCE [LARGE SCALE GENOMIC DNA]</scope>
    <source>
        <strain evidence="11">PLY_AMNH</strain>
    </source>
</reference>
<dbReference type="CDD" id="cd01421">
    <property type="entry name" value="IMPCH"/>
    <property type="match status" value="1"/>
</dbReference>
<dbReference type="PROSITE" id="PS51855">
    <property type="entry name" value="MGS"/>
    <property type="match status" value="1"/>
</dbReference>
<gene>
    <name evidence="12" type="ORF">CYMTET_42010</name>
    <name evidence="11" type="ORF">CYMTET_45307</name>
</gene>
<dbReference type="FunFam" id="3.40.140.20:FF:000002">
    <property type="entry name" value="Bifunctional purine biosynthesis protein PurH"/>
    <property type="match status" value="1"/>
</dbReference>
<sequence>MAQHLAGISFLALSGTSSKNTQSGKRGTIRRTENKGLSGKAYSTLASGCQLRTRANFSERSALQRSGAKQAFSVSAQAEEQSGGKGYALVSVFDKTGLEELAKGLSEAGYNVISTGGSARAIADSGCPVKAVEDVTSYPEMLGGRVKTLHPAVHAGILAKRGDSEHMAALEEHKIGAVDIVVGNLYPFRSTVSSGADFATCIENIDIGGPTMLRGAAKNHQDVYVVVDPNDYPLLLDAVNGNLSSEEEAKLRKRLAWKAFQHVASYDAQVAEWMWGDGGCGDGTFPPELAVSMKQVNTLRYGENSHQGAAVYLDSSLKEMDGTGVAAATLHHGKEMSYNNYLDADAAYAAVCDFDAPACVIVKHTNPCGAANRDDLKEAYRLAVRADPISAFGGIVAFNRTLDESLAKELREFRSPTDDETRMFYEIVIAPSYTPEGLATLKGKSKTLRILEAKPRAANTTGLRQVGGGWLLQETDNLKPEDIEFTVVSEAQPTEQQLKDLKFAWSCVKHVKSNAITIAKDAKLLGMGSGQPNRVKSVEISLEKAGEEVKGSVMASDAFFPFAWGDSVEKACLAGVAAIVHPGGSMRDGDAVDCCNKYGVVLLTTGVRHFRH</sequence>
<evidence type="ECO:0000256" key="4">
    <source>
        <dbReference type="ARBA" id="ARBA00022679"/>
    </source>
</evidence>
<dbReference type="InterPro" id="IPR011607">
    <property type="entry name" value="MGS-like_dom"/>
</dbReference>
<dbReference type="FunFam" id="3.40.50.1380:FF:000001">
    <property type="entry name" value="Bifunctional purine biosynthesis protein PurH"/>
    <property type="match status" value="1"/>
</dbReference>
<evidence type="ECO:0000256" key="3">
    <source>
        <dbReference type="ARBA" id="ARBA00007667"/>
    </source>
</evidence>
<keyword evidence="5" id="KW-0658">Purine biosynthesis</keyword>
<dbReference type="GO" id="GO:0004643">
    <property type="term" value="F:phosphoribosylaminoimidazolecarboxamide formyltransferase activity"/>
    <property type="evidence" value="ECO:0007669"/>
    <property type="project" value="UniProtKB-EC"/>
</dbReference>
<dbReference type="SMART" id="SM00798">
    <property type="entry name" value="AICARFT_IMPCHas"/>
    <property type="match status" value="1"/>
</dbReference>
<evidence type="ECO:0000256" key="2">
    <source>
        <dbReference type="ARBA" id="ARBA00004954"/>
    </source>
</evidence>
<keyword evidence="4" id="KW-0808">Transferase</keyword>
<comment type="similarity">
    <text evidence="3">Belongs to the PurH family.</text>
</comment>
<keyword evidence="13" id="KW-1185">Reference proteome</keyword>
<dbReference type="NCBIfam" id="TIGR00355">
    <property type="entry name" value="purH"/>
    <property type="match status" value="1"/>
</dbReference>
<proteinExistence type="inferred from homology"/>
<comment type="pathway">
    <text evidence="2">Purine metabolism; IMP biosynthesis via de novo pathway; 5-formamido-1-(5-phospho-D-ribosyl)imidazole-4-carboxamide from 5-amino-1-(5-phospho-D-ribosyl)imidazole-4-carboxamide (10-formyl THF route): step 1/1.</text>
</comment>
<evidence type="ECO:0000256" key="9">
    <source>
        <dbReference type="ARBA" id="ARBA00050687"/>
    </source>
</evidence>
<organism evidence="11 13">
    <name type="scientific">Cymbomonas tetramitiformis</name>
    <dbReference type="NCBI Taxonomy" id="36881"/>
    <lineage>
        <taxon>Eukaryota</taxon>
        <taxon>Viridiplantae</taxon>
        <taxon>Chlorophyta</taxon>
        <taxon>Pyramimonadophyceae</taxon>
        <taxon>Pyramimonadales</taxon>
        <taxon>Pyramimonadaceae</taxon>
        <taxon>Cymbomonas</taxon>
    </lineage>
</organism>
<dbReference type="InterPro" id="IPR016193">
    <property type="entry name" value="Cytidine_deaminase-like"/>
</dbReference>
<dbReference type="InterPro" id="IPR002695">
    <property type="entry name" value="PurH-like"/>
</dbReference>
<dbReference type="PANTHER" id="PTHR11692:SF0">
    <property type="entry name" value="BIFUNCTIONAL PURINE BIOSYNTHESIS PROTEIN ATIC"/>
    <property type="match status" value="1"/>
</dbReference>
<reference evidence="11" key="2">
    <citation type="submission" date="2023-06" db="EMBL/GenBank/DDBJ databases">
        <title>Long-read-based genome assembly of the green algal bacterivore Cymbomonas tetramitiformis.</title>
        <authorList>
            <person name="Gyaltshen Y."/>
            <person name="Rozenberg A."/>
            <person name="Paasch A."/>
            <person name="Burns J.A."/>
            <person name="Warring S."/>
            <person name="Larson R."/>
            <person name="Maurer-Alcala X."/>
            <person name="Dacks J."/>
            <person name="Kim E."/>
        </authorList>
    </citation>
    <scope>NUCLEOTIDE SEQUENCE</scope>
    <source>
        <strain evidence="11">PLY_AMNH</strain>
    </source>
</reference>
<dbReference type="SUPFAM" id="SSF52335">
    <property type="entry name" value="Methylglyoxal synthase-like"/>
    <property type="match status" value="1"/>
</dbReference>
<dbReference type="PIRSF" id="PIRSF000414">
    <property type="entry name" value="AICARFT_IMPCHas"/>
    <property type="match status" value="1"/>
</dbReference>
<comment type="catalytic activity">
    <reaction evidence="9">
        <text>IMP + H2O = 5-formamido-1-(5-phospho-D-ribosyl)imidazole-4-carboxamide</text>
        <dbReference type="Rhea" id="RHEA:18445"/>
        <dbReference type="ChEBI" id="CHEBI:15377"/>
        <dbReference type="ChEBI" id="CHEBI:58053"/>
        <dbReference type="ChEBI" id="CHEBI:58467"/>
        <dbReference type="EC" id="3.5.4.10"/>
    </reaction>
</comment>
<evidence type="ECO:0000313" key="11">
    <source>
        <dbReference type="EMBL" id="KAK3245110.1"/>
    </source>
</evidence>
<evidence type="ECO:0000259" key="10">
    <source>
        <dbReference type="PROSITE" id="PS51855"/>
    </source>
</evidence>
<accession>A0AAE0EZT6</accession>